<dbReference type="RefSeq" id="WP_132552861.1">
    <property type="nucleotide sequence ID" value="NZ_SMBK01000013.1"/>
</dbReference>
<proteinExistence type="predicted"/>
<evidence type="ECO:0000313" key="2">
    <source>
        <dbReference type="Proteomes" id="UP000295507"/>
    </source>
</evidence>
<comment type="caution">
    <text evidence="1">The sequence shown here is derived from an EMBL/GenBank/DDBJ whole genome shotgun (WGS) entry which is preliminary data.</text>
</comment>
<reference evidence="1 2" key="1">
    <citation type="submission" date="2019-03" db="EMBL/GenBank/DDBJ databases">
        <title>Genomic Encyclopedia of Type Strains, Phase IV (KMG-V): Genome sequencing to study the core and pangenomes of soil and plant-associated prokaryotes.</title>
        <authorList>
            <person name="Whitman W."/>
        </authorList>
    </citation>
    <scope>NUCLEOTIDE SEQUENCE [LARGE SCALE GENOMIC DNA]</scope>
    <source>
        <strain evidence="1 2">IE4868</strain>
    </source>
</reference>
<gene>
    <name evidence="1" type="ORF">EV129_11377</name>
</gene>
<organism evidence="1 2">
    <name type="scientific">Rhizobium azibense</name>
    <dbReference type="NCBI Taxonomy" id="1136135"/>
    <lineage>
        <taxon>Bacteria</taxon>
        <taxon>Pseudomonadati</taxon>
        <taxon>Pseudomonadota</taxon>
        <taxon>Alphaproteobacteria</taxon>
        <taxon>Hyphomicrobiales</taxon>
        <taxon>Rhizobiaceae</taxon>
        <taxon>Rhizobium/Agrobacterium group</taxon>
        <taxon>Rhizobium</taxon>
    </lineage>
</organism>
<name>A0A4R3RHF8_9HYPH</name>
<dbReference type="EMBL" id="SMBK01000013">
    <property type="protein sequence ID" value="TCU34094.1"/>
    <property type="molecule type" value="Genomic_DNA"/>
</dbReference>
<accession>A0A4R3RHF8</accession>
<dbReference type="Proteomes" id="UP000295507">
    <property type="component" value="Unassembled WGS sequence"/>
</dbReference>
<sequence length="88" mass="10073">MPIYQTDVMIYTTAYVKAKSKQEAFEKLITHDSSSVEFRNQVINEIEVSGLPLDSEDLPELSISPYMTLLVQNKKGKKITKRDFTKCV</sequence>
<protein>
    <submittedName>
        <fullName evidence="1">Uncharacterized protein</fullName>
    </submittedName>
</protein>
<evidence type="ECO:0000313" key="1">
    <source>
        <dbReference type="EMBL" id="TCU34094.1"/>
    </source>
</evidence>
<dbReference type="AlphaFoldDB" id="A0A4R3RHF8"/>